<evidence type="ECO:0000313" key="2">
    <source>
        <dbReference type="EMBL" id="KAJ1369082.1"/>
    </source>
</evidence>
<name>A0AAD5WGB7_PARTN</name>
<evidence type="ECO:0000256" key="1">
    <source>
        <dbReference type="SAM" id="MobiDB-lite"/>
    </source>
</evidence>
<feature type="region of interest" description="Disordered" evidence="1">
    <location>
        <begin position="158"/>
        <end position="182"/>
    </location>
</feature>
<dbReference type="Proteomes" id="UP001196413">
    <property type="component" value="Unassembled WGS sequence"/>
</dbReference>
<accession>A0AAD5WGB7</accession>
<organism evidence="2 3">
    <name type="scientific">Parelaphostrongylus tenuis</name>
    <name type="common">Meningeal worm</name>
    <dbReference type="NCBI Taxonomy" id="148309"/>
    <lineage>
        <taxon>Eukaryota</taxon>
        <taxon>Metazoa</taxon>
        <taxon>Ecdysozoa</taxon>
        <taxon>Nematoda</taxon>
        <taxon>Chromadorea</taxon>
        <taxon>Rhabditida</taxon>
        <taxon>Rhabditina</taxon>
        <taxon>Rhabditomorpha</taxon>
        <taxon>Strongyloidea</taxon>
        <taxon>Metastrongylidae</taxon>
        <taxon>Parelaphostrongylus</taxon>
    </lineage>
</organism>
<sequence>MRNSRFGRAHKATESSNPVGLMSCIRFAWEDSITDSIDRQATASHCKGWVCSQSPQTILDKVECLAQFLGMNQRGKFCILLTIFFMSPTFLRTFGNILDICRCQNVHFKFVGKVLIHYPLYHFRLCSFIPKIAAANKSLPEGSRSSIDFDVKKMAEEFDESDTSSSEDSSEETDSDAETKPQVQFDITLFRAKQSPGSGGDLEIPQDVDALPEGFREDSGSECYGDVPQAKRLVEEL</sequence>
<dbReference type="AlphaFoldDB" id="A0AAD5WGB7"/>
<keyword evidence="3" id="KW-1185">Reference proteome</keyword>
<proteinExistence type="predicted"/>
<dbReference type="EMBL" id="JAHQIW010006403">
    <property type="protein sequence ID" value="KAJ1369082.1"/>
    <property type="molecule type" value="Genomic_DNA"/>
</dbReference>
<evidence type="ECO:0000313" key="3">
    <source>
        <dbReference type="Proteomes" id="UP001196413"/>
    </source>
</evidence>
<reference evidence="2" key="1">
    <citation type="submission" date="2021-06" db="EMBL/GenBank/DDBJ databases">
        <title>Parelaphostrongylus tenuis whole genome reference sequence.</title>
        <authorList>
            <person name="Garwood T.J."/>
            <person name="Larsen P.A."/>
            <person name="Fountain-Jones N.M."/>
            <person name="Garbe J.R."/>
            <person name="Macchietto M.G."/>
            <person name="Kania S.A."/>
            <person name="Gerhold R.W."/>
            <person name="Richards J.E."/>
            <person name="Wolf T.M."/>
        </authorList>
    </citation>
    <scope>NUCLEOTIDE SEQUENCE</scope>
    <source>
        <strain evidence="2">MNPRO001-30</strain>
        <tissue evidence="2">Meninges</tissue>
    </source>
</reference>
<comment type="caution">
    <text evidence="2">The sequence shown here is derived from an EMBL/GenBank/DDBJ whole genome shotgun (WGS) entry which is preliminary data.</text>
</comment>
<gene>
    <name evidence="2" type="ORF">KIN20_030475</name>
</gene>
<protein>
    <submittedName>
        <fullName evidence="2">Uncharacterized protein</fullName>
    </submittedName>
</protein>